<dbReference type="InterPro" id="IPR013786">
    <property type="entry name" value="AcylCoA_DH/ox_N"/>
</dbReference>
<dbReference type="InterPro" id="IPR046373">
    <property type="entry name" value="Acyl-CoA_Oxase/DH_mid-dom_sf"/>
</dbReference>
<dbReference type="RefSeq" id="WP_006932150.1">
    <property type="nucleotide sequence ID" value="NZ_BAAAYP010000056.1"/>
</dbReference>
<dbReference type="PANTHER" id="PTHR42807:SF1">
    <property type="entry name" value="GLUTARYL-COA DEHYDROGENASE, MITOCHONDRIAL"/>
    <property type="match status" value="1"/>
</dbReference>
<evidence type="ECO:0000313" key="13">
    <source>
        <dbReference type="Proteomes" id="UP000325466"/>
    </source>
</evidence>
<accession>N1LZP5</accession>
<evidence type="ECO:0000256" key="2">
    <source>
        <dbReference type="ARBA" id="ARBA00009347"/>
    </source>
</evidence>
<dbReference type="Proteomes" id="UP000325466">
    <property type="component" value="Unassembled WGS sequence"/>
</dbReference>
<dbReference type="SUPFAM" id="SSF56645">
    <property type="entry name" value="Acyl-CoA dehydrogenase NM domain-like"/>
    <property type="match status" value="1"/>
</dbReference>
<name>A0A059MK14_9NOCA</name>
<dbReference type="Pfam" id="PF02771">
    <property type="entry name" value="Acyl-CoA_dh_N"/>
    <property type="match status" value="1"/>
</dbReference>
<comment type="cofactor">
    <cofactor evidence="1 7">
        <name>FAD</name>
        <dbReference type="ChEBI" id="CHEBI:57692"/>
    </cofactor>
</comment>
<dbReference type="GO" id="GO:0033539">
    <property type="term" value="P:fatty acid beta-oxidation using acyl-CoA dehydrogenase"/>
    <property type="evidence" value="ECO:0007669"/>
    <property type="project" value="TreeGrafter"/>
</dbReference>
<dbReference type="AlphaFoldDB" id="A0A059MK14"/>
<dbReference type="InterPro" id="IPR009075">
    <property type="entry name" value="AcylCo_DH/oxidase_C"/>
</dbReference>
<comment type="similarity">
    <text evidence="2 7">Belongs to the acyl-CoA dehydrogenase family.</text>
</comment>
<evidence type="ECO:0000259" key="10">
    <source>
        <dbReference type="Pfam" id="PF02771"/>
    </source>
</evidence>
<dbReference type="Gene3D" id="2.40.110.10">
    <property type="entry name" value="Butyryl-CoA Dehydrogenase, subunit A, domain 2"/>
    <property type="match status" value="1"/>
</dbReference>
<keyword evidence="13" id="KW-1185">Reference proteome</keyword>
<dbReference type="GO" id="GO:0046949">
    <property type="term" value="P:fatty-acyl-CoA biosynthetic process"/>
    <property type="evidence" value="ECO:0007669"/>
    <property type="project" value="TreeGrafter"/>
</dbReference>
<evidence type="ECO:0000259" key="9">
    <source>
        <dbReference type="Pfam" id="PF02770"/>
    </source>
</evidence>
<dbReference type="InterPro" id="IPR009100">
    <property type="entry name" value="AcylCoA_DH/oxidase_NM_dom_sf"/>
</dbReference>
<dbReference type="Pfam" id="PF02770">
    <property type="entry name" value="Acyl-CoA_dh_M"/>
    <property type="match status" value="1"/>
</dbReference>
<dbReference type="EMBL" id="CP106982">
    <property type="protein sequence ID" value="UYF94509.1"/>
    <property type="molecule type" value="Genomic_DNA"/>
</dbReference>
<feature type="domain" description="Acyl-CoA dehydrogenase/oxidase C-terminal" evidence="8">
    <location>
        <begin position="243"/>
        <end position="390"/>
    </location>
</feature>
<keyword evidence="6 7" id="KW-0560">Oxidoreductase</keyword>
<evidence type="ECO:0000313" key="14">
    <source>
        <dbReference type="Proteomes" id="UP001163947"/>
    </source>
</evidence>
<dbReference type="GO" id="GO:0000062">
    <property type="term" value="F:fatty-acyl-CoA binding"/>
    <property type="evidence" value="ECO:0007669"/>
    <property type="project" value="TreeGrafter"/>
</dbReference>
<dbReference type="SUPFAM" id="SSF47203">
    <property type="entry name" value="Acyl-CoA dehydrogenase C-terminal domain-like"/>
    <property type="match status" value="1"/>
</dbReference>
<feature type="domain" description="Acyl-CoA oxidase/dehydrogenase middle" evidence="9">
    <location>
        <begin position="141"/>
        <end position="231"/>
    </location>
</feature>
<evidence type="ECO:0000256" key="5">
    <source>
        <dbReference type="ARBA" id="ARBA00022946"/>
    </source>
</evidence>
<evidence type="ECO:0000256" key="6">
    <source>
        <dbReference type="ARBA" id="ARBA00023002"/>
    </source>
</evidence>
<dbReference type="GO" id="GO:0050660">
    <property type="term" value="F:flavin adenine dinucleotide binding"/>
    <property type="evidence" value="ECO:0007669"/>
    <property type="project" value="InterPro"/>
</dbReference>
<dbReference type="InterPro" id="IPR006091">
    <property type="entry name" value="Acyl-CoA_Oxase/DH_mid-dom"/>
</dbReference>
<protein>
    <submittedName>
        <fullName evidence="12">Acyl-CoA dehydrogenase family protein</fullName>
    </submittedName>
    <submittedName>
        <fullName evidence="11">Glutaryl-CoA dehydrogenase</fullName>
        <ecNumber evidence="11">1.3.8.6</ecNumber>
    </submittedName>
</protein>
<dbReference type="EC" id="1.3.8.6" evidence="11"/>
<evidence type="ECO:0000313" key="12">
    <source>
        <dbReference type="EMBL" id="UYF94509.1"/>
    </source>
</evidence>
<evidence type="ECO:0000256" key="7">
    <source>
        <dbReference type="RuleBase" id="RU362125"/>
    </source>
</evidence>
<evidence type="ECO:0000259" key="8">
    <source>
        <dbReference type="Pfam" id="PF00441"/>
    </source>
</evidence>
<reference evidence="12" key="3">
    <citation type="submission" date="2022-09" db="EMBL/GenBank/DDBJ databases">
        <title>The genome sequence of Rhodococcus aetherivorans N1.</title>
        <authorList>
            <person name="Jiang W."/>
        </authorList>
    </citation>
    <scope>NUCLEOTIDE SEQUENCE</scope>
    <source>
        <strain evidence="12">N1</strain>
    </source>
</reference>
<dbReference type="Gene3D" id="1.10.540.10">
    <property type="entry name" value="Acyl-CoA dehydrogenase/oxidase, N-terminal domain"/>
    <property type="match status" value="1"/>
</dbReference>
<sequence>MTTTAPARTTGPLRPLELLGADTLLDADERDIAATVRRFVETRLVPEVGDWFESATLPKEVAKEFGALGVLGMHLDGYGCAGTNAVSYGLACLELEAGDSGFRSFVSVQGSLSMFSIHRYGSDEQKQEWLPRLASGDAIGCFGLTEPDFGSNPSGMRTRARRDGSDWILTGTKMWITNGNLADVATVWAQTDEGVRGFLVPTDTPGFTANRIHRKLSLRASVTSELVLDNVRLPGSAELPLARGLGAPLSCLNEARFGIVFGALGAARNSLETALDYAASREVFDRPLAAYQLTQEKLADMTLELGKGFLLALHLGRLKDESGVTPEQISLGKLNNVREALAIARECRTILGASGITLEYSPLRHANNLESVLTYEGTSEMHLLSIGRALTGHAAFR</sequence>
<evidence type="ECO:0000256" key="1">
    <source>
        <dbReference type="ARBA" id="ARBA00001974"/>
    </source>
</evidence>
<feature type="domain" description="Acyl-CoA dehydrogenase/oxidase N-terminal" evidence="10">
    <location>
        <begin position="27"/>
        <end position="137"/>
    </location>
</feature>
<keyword evidence="4 7" id="KW-0274">FAD</keyword>
<reference evidence="11 13" key="1">
    <citation type="journal article" date="2018" name="Biodegradation">
        <title>1,4-Dioxane degradation characteristics of Rhodococcus aetherivorans JCM 14343.</title>
        <authorList>
            <person name="Inoue D."/>
            <person name="Tsunoda T."/>
            <person name="Yamamoto N."/>
            <person name="Ike M."/>
            <person name="Sei K."/>
        </authorList>
    </citation>
    <scope>NUCLEOTIDE SEQUENCE [LARGE SCALE GENOMIC DNA]</scope>
    <source>
        <strain evidence="11 13">JCM 14343</strain>
    </source>
</reference>
<accession>A0A0F6S9L1</accession>
<gene>
    <name evidence="12" type="ORF">OCS65_01650</name>
    <name evidence="11" type="ORF">RAJCM14343_0170</name>
</gene>
<evidence type="ECO:0000313" key="11">
    <source>
        <dbReference type="EMBL" id="GES34926.1"/>
    </source>
</evidence>
<evidence type="ECO:0000256" key="3">
    <source>
        <dbReference type="ARBA" id="ARBA00022630"/>
    </source>
</evidence>
<dbReference type="EMBL" id="BLAH01000005">
    <property type="protein sequence ID" value="GES34926.1"/>
    <property type="molecule type" value="Genomic_DNA"/>
</dbReference>
<dbReference type="InterPro" id="IPR052033">
    <property type="entry name" value="Glutaryl-CoA_DH_mitochondrial"/>
</dbReference>
<dbReference type="InterPro" id="IPR037069">
    <property type="entry name" value="AcylCoA_DH/ox_N_sf"/>
</dbReference>
<keyword evidence="5" id="KW-0809">Transit peptide</keyword>
<evidence type="ECO:0000256" key="4">
    <source>
        <dbReference type="ARBA" id="ARBA00022827"/>
    </source>
</evidence>
<dbReference type="InterPro" id="IPR036250">
    <property type="entry name" value="AcylCo_DH-like_C"/>
</dbReference>
<organism evidence="12 14">
    <name type="scientific">Rhodococcus aetherivorans</name>
    <dbReference type="NCBI Taxonomy" id="191292"/>
    <lineage>
        <taxon>Bacteria</taxon>
        <taxon>Bacillati</taxon>
        <taxon>Actinomycetota</taxon>
        <taxon>Actinomycetes</taxon>
        <taxon>Mycobacteriales</taxon>
        <taxon>Nocardiaceae</taxon>
        <taxon>Rhodococcus</taxon>
    </lineage>
</organism>
<reference evidence="11" key="2">
    <citation type="submission" date="2019-10" db="EMBL/GenBank/DDBJ databases">
        <title>Draft genome sequence of Rhodococcus aetherivorans JCM 14343.</title>
        <authorList>
            <person name="Inoue D."/>
            <person name="Nakazawa M."/>
            <person name="Yamamoto N."/>
            <person name="Sei K."/>
            <person name="Ike M."/>
        </authorList>
    </citation>
    <scope>NUCLEOTIDE SEQUENCE</scope>
    <source>
        <strain evidence="11">JCM 14343</strain>
    </source>
</reference>
<dbReference type="Pfam" id="PF00441">
    <property type="entry name" value="Acyl-CoA_dh_1"/>
    <property type="match status" value="1"/>
</dbReference>
<dbReference type="GO" id="GO:0004361">
    <property type="term" value="F:glutaryl-CoA dehydrogenase activity"/>
    <property type="evidence" value="ECO:0007669"/>
    <property type="project" value="UniProtKB-EC"/>
</dbReference>
<dbReference type="Proteomes" id="UP001163947">
    <property type="component" value="Chromosome"/>
</dbReference>
<keyword evidence="3 7" id="KW-0285">Flavoprotein</keyword>
<dbReference type="GeneID" id="83619082"/>
<dbReference type="PANTHER" id="PTHR42807">
    <property type="entry name" value="GLUTARYL-COA DEHYDROGENASE, MITOCHONDRIAL"/>
    <property type="match status" value="1"/>
</dbReference>
<accession>A0A059MK14</accession>
<dbReference type="Gene3D" id="1.20.140.10">
    <property type="entry name" value="Butyryl-CoA Dehydrogenase, subunit A, domain 3"/>
    <property type="match status" value="1"/>
</dbReference>
<dbReference type="KEGG" id="rav:AAT18_26290"/>
<proteinExistence type="inferred from homology"/>